<protein>
    <submittedName>
        <fullName evidence="1">Uncharacterized protein</fullName>
    </submittedName>
</protein>
<dbReference type="Proteomes" id="UP000077248">
    <property type="component" value="Unassembled WGS sequence"/>
</dbReference>
<dbReference type="VEuPathDB" id="FungiDB:CC77DRAFT_39067"/>
<sequence>MSWERSWGLCLVLGRTRSRSRNRGSLGGPRLGKGRARYQTSPAVRVRLVVSCRCSNRRRGTFTNRQNRKRNGDASRLIQLRCFLYRVLSSRKNIGSFSRVVMLICSTSKDHRDPCTAKRTRFDGSGEVAGRTVAD</sequence>
<proteinExistence type="predicted"/>
<accession>A0A177E5R2</accession>
<dbReference type="KEGG" id="aalt:CC77DRAFT_39067"/>
<keyword evidence="2" id="KW-1185">Reference proteome</keyword>
<dbReference type="AlphaFoldDB" id="A0A177E5R2"/>
<organism evidence="1 2">
    <name type="scientific">Alternaria alternata</name>
    <name type="common">Alternaria rot fungus</name>
    <name type="synonym">Torula alternata</name>
    <dbReference type="NCBI Taxonomy" id="5599"/>
    <lineage>
        <taxon>Eukaryota</taxon>
        <taxon>Fungi</taxon>
        <taxon>Dikarya</taxon>
        <taxon>Ascomycota</taxon>
        <taxon>Pezizomycotina</taxon>
        <taxon>Dothideomycetes</taxon>
        <taxon>Pleosporomycetidae</taxon>
        <taxon>Pleosporales</taxon>
        <taxon>Pleosporineae</taxon>
        <taxon>Pleosporaceae</taxon>
        <taxon>Alternaria</taxon>
        <taxon>Alternaria sect. Alternaria</taxon>
        <taxon>Alternaria alternata complex</taxon>
    </lineage>
</organism>
<dbReference type="RefSeq" id="XP_018391760.1">
    <property type="nucleotide sequence ID" value="XM_018531494.1"/>
</dbReference>
<dbReference type="EMBL" id="KV441469">
    <property type="protein sequence ID" value="OAG26339.1"/>
    <property type="molecule type" value="Genomic_DNA"/>
</dbReference>
<reference evidence="1 2" key="1">
    <citation type="submission" date="2016-05" db="EMBL/GenBank/DDBJ databases">
        <title>Comparative analysis of secretome profiles of manganese(II)-oxidizing ascomycete fungi.</title>
        <authorList>
            <consortium name="DOE Joint Genome Institute"/>
            <person name="Zeiner C.A."/>
            <person name="Purvine S.O."/>
            <person name="Zink E.M."/>
            <person name="Wu S."/>
            <person name="Pasa-Tolic L."/>
            <person name="Chaput D.L."/>
            <person name="Haridas S."/>
            <person name="Grigoriev I.V."/>
            <person name="Santelli C.M."/>
            <person name="Hansel C.M."/>
        </authorList>
    </citation>
    <scope>NUCLEOTIDE SEQUENCE [LARGE SCALE GENOMIC DNA]</scope>
    <source>
        <strain evidence="1 2">SRC1lrK2f</strain>
    </source>
</reference>
<name>A0A177E5R2_ALTAL</name>
<dbReference type="GeneID" id="29117088"/>
<evidence type="ECO:0000313" key="2">
    <source>
        <dbReference type="Proteomes" id="UP000077248"/>
    </source>
</evidence>
<gene>
    <name evidence="1" type="ORF">CC77DRAFT_39067</name>
</gene>
<evidence type="ECO:0000313" key="1">
    <source>
        <dbReference type="EMBL" id="OAG26339.1"/>
    </source>
</evidence>